<sequence length="487" mass="49898">MSTSATALPTAPARTAARRRRSWSAAALLGAPLLALAACGDGGSSTASSSAAPSTPAAEPTSDVAEVATATPRLVVTLEGGDLAVLDATTLEPVADVEMDGYLRINDAGDGRHVLVSTTGGFRVLDAGTWGEPHGDHSHYYTSDPVLTDVVHPAETPAHVVTHAGRTALFDDGTGGAVVVDSADVAEADPQARTVESGAAHHGVAVEMADGRLVHTVGTEEERSTVVLLDAEGTELARTDECPGMHGEATAADEAAVVGCEDGIVVVRGDTLTKIAAPDAYGRIGNQAGSEESAVVLGDYKRDEGRDSATEGPERTQTVSLTDTAAGTLTLVDLPASYTFRSLGRGEDGEALVLGTDGALHVLDPAAASITRSVPVVEAWEEPDDWQEPRPALRVHEGTAYVTEPATREVHAVDVVSGEVFATASLDGVPDEVVVVSGATPAVPDGGAPVEGEEHAEGEHDHAEGDHDHAEGEAHDHEDGDAVAGRR</sequence>
<dbReference type="InterPro" id="IPR011044">
    <property type="entry name" value="Quino_amine_DH_bsu"/>
</dbReference>
<dbReference type="NCBIfam" id="NF038015">
    <property type="entry name" value="AztD"/>
    <property type="match status" value="1"/>
</dbReference>
<feature type="chain" id="PRO_5018096095" description="Pyrroloquinoline-quinone binding quinoprotein" evidence="2">
    <location>
        <begin position="38"/>
        <end position="487"/>
    </location>
</feature>
<feature type="signal peptide" evidence="2">
    <location>
        <begin position="1"/>
        <end position="37"/>
    </location>
</feature>
<evidence type="ECO:0008006" key="5">
    <source>
        <dbReference type="Google" id="ProtNLM"/>
    </source>
</evidence>
<feature type="compositionally biased region" description="Basic and acidic residues" evidence="1">
    <location>
        <begin position="452"/>
        <end position="480"/>
    </location>
</feature>
<evidence type="ECO:0000313" key="4">
    <source>
        <dbReference type="Proteomes" id="UP000276232"/>
    </source>
</evidence>
<dbReference type="EMBL" id="RJKN01000008">
    <property type="protein sequence ID" value="ROP27095.1"/>
    <property type="molecule type" value="Genomic_DNA"/>
</dbReference>
<feature type="region of interest" description="Disordered" evidence="1">
    <location>
        <begin position="44"/>
        <end position="65"/>
    </location>
</feature>
<comment type="caution">
    <text evidence="3">The sequence shown here is derived from an EMBL/GenBank/DDBJ whole genome shotgun (WGS) entry which is preliminary data.</text>
</comment>
<proteinExistence type="predicted"/>
<dbReference type="Proteomes" id="UP000276232">
    <property type="component" value="Unassembled WGS sequence"/>
</dbReference>
<dbReference type="AlphaFoldDB" id="A0A3N1GA31"/>
<keyword evidence="4" id="KW-1185">Reference proteome</keyword>
<dbReference type="SUPFAM" id="SSF50969">
    <property type="entry name" value="YVTN repeat-like/Quinoprotein amine dehydrogenase"/>
    <property type="match status" value="1"/>
</dbReference>
<evidence type="ECO:0000256" key="2">
    <source>
        <dbReference type="SAM" id="SignalP"/>
    </source>
</evidence>
<dbReference type="Gene3D" id="2.130.10.10">
    <property type="entry name" value="YVTN repeat-like/Quinoprotein amine dehydrogenase"/>
    <property type="match status" value="1"/>
</dbReference>
<evidence type="ECO:0000256" key="1">
    <source>
        <dbReference type="SAM" id="MobiDB-lite"/>
    </source>
</evidence>
<name>A0A3N1GA31_9ACTN</name>
<evidence type="ECO:0000313" key="3">
    <source>
        <dbReference type="EMBL" id="ROP27095.1"/>
    </source>
</evidence>
<feature type="compositionally biased region" description="Low complexity" evidence="1">
    <location>
        <begin position="44"/>
        <end position="62"/>
    </location>
</feature>
<dbReference type="InterPro" id="IPR047697">
    <property type="entry name" value="AztD-like"/>
</dbReference>
<keyword evidence="2" id="KW-0732">Signal</keyword>
<accession>A0A3N1GA31</accession>
<protein>
    <recommendedName>
        <fullName evidence="5">Pyrroloquinoline-quinone binding quinoprotein</fullName>
    </recommendedName>
</protein>
<dbReference type="InParanoid" id="A0A3N1GA31"/>
<dbReference type="InterPro" id="IPR015943">
    <property type="entry name" value="WD40/YVTN_repeat-like_dom_sf"/>
</dbReference>
<dbReference type="RefSeq" id="WP_199720303.1">
    <property type="nucleotide sequence ID" value="NZ_RJKN01000008.1"/>
</dbReference>
<reference evidence="3 4" key="1">
    <citation type="journal article" date="2015" name="Stand. Genomic Sci.">
        <title>Genomic Encyclopedia of Bacterial and Archaeal Type Strains, Phase III: the genomes of soil and plant-associated and newly described type strains.</title>
        <authorList>
            <person name="Whitman W.B."/>
            <person name="Woyke T."/>
            <person name="Klenk H.P."/>
            <person name="Zhou Y."/>
            <person name="Lilburn T.G."/>
            <person name="Beck B.J."/>
            <person name="De Vos P."/>
            <person name="Vandamme P."/>
            <person name="Eisen J.A."/>
            <person name="Garrity G."/>
            <person name="Hugenholtz P."/>
            <person name="Kyrpides N.C."/>
        </authorList>
    </citation>
    <scope>NUCLEOTIDE SEQUENCE [LARGE SCALE GENOMIC DNA]</scope>
    <source>
        <strain evidence="3 4">CECT 7306</strain>
    </source>
</reference>
<gene>
    <name evidence="3" type="ORF">EDC03_3023</name>
</gene>
<organism evidence="3 4">
    <name type="scientific">Pseudokineococcus lusitanus</name>
    <dbReference type="NCBI Taxonomy" id="763993"/>
    <lineage>
        <taxon>Bacteria</taxon>
        <taxon>Bacillati</taxon>
        <taxon>Actinomycetota</taxon>
        <taxon>Actinomycetes</taxon>
        <taxon>Kineosporiales</taxon>
        <taxon>Kineosporiaceae</taxon>
        <taxon>Pseudokineococcus</taxon>
    </lineage>
</organism>
<feature type="region of interest" description="Disordered" evidence="1">
    <location>
        <begin position="439"/>
        <end position="487"/>
    </location>
</feature>